<accession>A0A6G6B060</accession>
<evidence type="ECO:0000259" key="1">
    <source>
        <dbReference type="PROSITE" id="PS50164"/>
    </source>
</evidence>
<dbReference type="Gene3D" id="3.40.1440.10">
    <property type="entry name" value="GIY-YIG endonuclease"/>
    <property type="match status" value="1"/>
</dbReference>
<dbReference type="CDD" id="cd10445">
    <property type="entry name" value="GIY-YIG_bI1_like"/>
    <property type="match status" value="1"/>
</dbReference>
<dbReference type="InterPro" id="IPR035901">
    <property type="entry name" value="GIY-YIG_endonuc_sf"/>
</dbReference>
<dbReference type="SUPFAM" id="SSF82771">
    <property type="entry name" value="GIY-YIG endonuclease"/>
    <property type="match status" value="1"/>
</dbReference>
<dbReference type="AlphaFoldDB" id="A0A6G6B060"/>
<name>A0A6G6B060_FUSPS</name>
<keyword evidence="2" id="KW-0496">Mitochondrion</keyword>
<gene>
    <name evidence="2" type="primary">iorf233</name>
</gene>
<dbReference type="InterPro" id="IPR010896">
    <property type="entry name" value="NUMOD1"/>
</dbReference>
<dbReference type="PROSITE" id="PS50164">
    <property type="entry name" value="GIY_YIG"/>
    <property type="match status" value="1"/>
</dbReference>
<keyword evidence="2" id="KW-0378">Hydrolase</keyword>
<dbReference type="InterPro" id="IPR006350">
    <property type="entry name" value="Intron_endoG1"/>
</dbReference>
<dbReference type="Pfam" id="PF07453">
    <property type="entry name" value="NUMOD1"/>
    <property type="match status" value="1"/>
</dbReference>
<dbReference type="Pfam" id="PF01541">
    <property type="entry name" value="GIY-YIG"/>
    <property type="match status" value="1"/>
</dbReference>
<reference evidence="2" key="1">
    <citation type="submission" date="2020-02" db="EMBL/GenBank/DDBJ databases">
        <title>Diversity of selfish genetic elements in mitogenomes of closely related Fusaria and its implication for diagnostic purposes.</title>
        <authorList>
            <person name="Kulik T."/>
            <person name="Brankovics B."/>
            <person name="van Diepeningen A.D."/>
            <person name="Bilska K."/>
            <person name="Zelechowski M."/>
            <person name="Myszczynski K."/>
            <person name="Molcan T."/>
            <person name="Stakheev A."/>
            <person name="Stenglein S."/>
            <person name="Beyer M."/>
            <person name="Pasquali M."/>
            <person name="Sawicki J."/>
            <person name="Baturo-Ciesniewska A."/>
        </authorList>
    </citation>
    <scope>NUCLEOTIDE SEQUENCE</scope>
</reference>
<dbReference type="InterPro" id="IPR000305">
    <property type="entry name" value="GIY-YIG_endonuc"/>
</dbReference>
<dbReference type="GO" id="GO:0004519">
    <property type="term" value="F:endonuclease activity"/>
    <property type="evidence" value="ECO:0007669"/>
    <property type="project" value="UniProtKB-KW"/>
</dbReference>
<sequence length="233" mass="27140">MVMHYIKNFAAKISLKTSNLNPALKYLNADVDKFKRIKEIKGKAGIYRWINNTNGKSYVGSSVDLSKRLYRYYSLAHITVQSKHSLICKALIKYGYSKFSFEILEFCCASYKKNVLIREQYYIDLLKPEYNILLKAGSPLGYKHTDEAKVKMRGPKNFSLEHLTKIKEHINNLNAKRAVIIEVFDTESNIYTEYASIRLTARVLNCNDRTIARYMDSNKLFAGRYIINRKKFD</sequence>
<proteinExistence type="predicted"/>
<keyword evidence="2" id="KW-0540">Nuclease</keyword>
<feature type="domain" description="GIY-YIG" evidence="1">
    <location>
        <begin position="42"/>
        <end position="132"/>
    </location>
</feature>
<dbReference type="NCBIfam" id="TIGR01453">
    <property type="entry name" value="grpIintron_endo"/>
    <property type="match status" value="1"/>
</dbReference>
<dbReference type="SUPFAM" id="SSF64496">
    <property type="entry name" value="DNA-binding domain of intron-encoded endonucleases"/>
    <property type="match status" value="1"/>
</dbReference>
<dbReference type="InterPro" id="IPR003647">
    <property type="entry name" value="Intron_nuc_1_rpt"/>
</dbReference>
<dbReference type="SMART" id="SM00497">
    <property type="entry name" value="IENR1"/>
    <property type="match status" value="1"/>
</dbReference>
<protein>
    <submittedName>
        <fullName evidence="2">GIY-YIG endonuclease</fullName>
    </submittedName>
</protein>
<organism evidence="2">
    <name type="scientific">Fusarium pseudograminearum</name>
    <name type="common">Wheat and barley crown-rot fungus</name>
    <dbReference type="NCBI Taxonomy" id="101028"/>
    <lineage>
        <taxon>Eukaryota</taxon>
        <taxon>Fungi</taxon>
        <taxon>Dikarya</taxon>
        <taxon>Ascomycota</taxon>
        <taxon>Pezizomycotina</taxon>
        <taxon>Sordariomycetes</taxon>
        <taxon>Hypocreomycetidae</taxon>
        <taxon>Hypocreales</taxon>
        <taxon>Nectriaceae</taxon>
        <taxon>Fusarium</taxon>
    </lineage>
</organism>
<dbReference type="EMBL" id="MT036638">
    <property type="protein sequence ID" value="QID41821.1"/>
    <property type="molecule type" value="Genomic_DNA"/>
</dbReference>
<geneLocation type="mitochondrion" evidence="2"/>
<evidence type="ECO:0000313" key="2">
    <source>
        <dbReference type="EMBL" id="QID41821.1"/>
    </source>
</evidence>
<keyword evidence="2" id="KW-0255">Endonuclease</keyword>
<dbReference type="SMART" id="SM00465">
    <property type="entry name" value="GIYc"/>
    <property type="match status" value="1"/>
</dbReference>